<evidence type="ECO:0000313" key="1">
    <source>
        <dbReference type="EMBL" id="TEU51392.1"/>
    </source>
</evidence>
<proteinExistence type="predicted"/>
<dbReference type="Proteomes" id="UP000298234">
    <property type="component" value="Unassembled WGS sequence"/>
</dbReference>
<sequence length="105" mass="11726">MRFHIIAQAQTGERFRRIEVDGERIDFPQYRTESFAAHANPFTRTKGEPAYVVSHVGTGMRLAGGKTQAAAISTARQLIAEKSTEEFWRAIAAARQYIKATQTLA</sequence>
<dbReference type="EMBL" id="SNSQ01000007">
    <property type="protein sequence ID" value="TEU51392.1"/>
    <property type="molecule type" value="Genomic_DNA"/>
</dbReference>
<reference evidence="1 2" key="1">
    <citation type="submission" date="2019-03" db="EMBL/GenBank/DDBJ databases">
        <title>Burkholderia cepacia outbreak.</title>
        <authorList>
            <person name="Farzana R."/>
            <person name="Walsh T.R."/>
        </authorList>
    </citation>
    <scope>NUCLEOTIDE SEQUENCE [LARGE SCALE GENOMIC DNA]</scope>
    <source>
        <strain evidence="2">d13</strain>
    </source>
</reference>
<comment type="caution">
    <text evidence="1">The sequence shown here is derived from an EMBL/GenBank/DDBJ whole genome shotgun (WGS) entry which is preliminary data.</text>
</comment>
<dbReference type="AlphaFoldDB" id="A0AAX2RWC9"/>
<evidence type="ECO:0000313" key="2">
    <source>
        <dbReference type="Proteomes" id="UP000298234"/>
    </source>
</evidence>
<organism evidence="1 2">
    <name type="scientific">Burkholderia cepacia</name>
    <name type="common">Pseudomonas cepacia</name>
    <dbReference type="NCBI Taxonomy" id="292"/>
    <lineage>
        <taxon>Bacteria</taxon>
        <taxon>Pseudomonadati</taxon>
        <taxon>Pseudomonadota</taxon>
        <taxon>Betaproteobacteria</taxon>
        <taxon>Burkholderiales</taxon>
        <taxon>Burkholderiaceae</taxon>
        <taxon>Burkholderia</taxon>
        <taxon>Burkholderia cepacia complex</taxon>
    </lineage>
</organism>
<dbReference type="RefSeq" id="WP_134255351.1">
    <property type="nucleotide sequence ID" value="NZ_SNSG01000004.1"/>
</dbReference>
<gene>
    <name evidence="1" type="ORF">E3D37_08235</name>
</gene>
<accession>A0AAX2RWC9</accession>
<protein>
    <submittedName>
        <fullName evidence="1">Uncharacterized protein</fullName>
    </submittedName>
</protein>
<name>A0AAX2RWC9_BURCE</name>